<sequence>MSTFADTVTELVTTPQIDDGNHERFTHIVLEGYTPDKKDADFVPIGNSVVEGIINSSAVKALCGKVWVPGRDPRKYPICPTCREIAVSMGWDVPQG</sequence>
<dbReference type="AlphaFoldDB" id="A0A6J6XAH8"/>
<dbReference type="InterPro" id="IPR021400">
    <property type="entry name" value="DUF3039"/>
</dbReference>
<accession>A0A6J6XAH8</accession>
<organism evidence="1">
    <name type="scientific">freshwater metagenome</name>
    <dbReference type="NCBI Taxonomy" id="449393"/>
    <lineage>
        <taxon>unclassified sequences</taxon>
        <taxon>metagenomes</taxon>
        <taxon>ecological metagenomes</taxon>
    </lineage>
</organism>
<gene>
    <name evidence="1" type="ORF">UFOPK2958_01199</name>
</gene>
<protein>
    <submittedName>
        <fullName evidence="1">Unannotated protein</fullName>
    </submittedName>
</protein>
<evidence type="ECO:0000313" key="1">
    <source>
        <dbReference type="EMBL" id="CAB4791027.1"/>
    </source>
</evidence>
<proteinExistence type="predicted"/>
<name>A0A6J6XAH8_9ZZZZ</name>
<reference evidence="1" key="1">
    <citation type="submission" date="2020-05" db="EMBL/GenBank/DDBJ databases">
        <authorList>
            <person name="Chiriac C."/>
            <person name="Salcher M."/>
            <person name="Ghai R."/>
            <person name="Kavagutti S V."/>
        </authorList>
    </citation>
    <scope>NUCLEOTIDE SEQUENCE</scope>
</reference>
<dbReference type="Pfam" id="PF11238">
    <property type="entry name" value="DUF3039"/>
    <property type="match status" value="1"/>
</dbReference>
<dbReference type="EMBL" id="CAFAAB010000156">
    <property type="protein sequence ID" value="CAB4791027.1"/>
    <property type="molecule type" value="Genomic_DNA"/>
</dbReference>